<gene>
    <name evidence="2" type="ORF">ERS852480_04342</name>
</gene>
<name>A0A174S5A9_9FIRM</name>
<reference evidence="2 3" key="1">
    <citation type="submission" date="2015-09" db="EMBL/GenBank/DDBJ databases">
        <authorList>
            <consortium name="Pathogen Informatics"/>
        </authorList>
    </citation>
    <scope>NUCLEOTIDE SEQUENCE [LARGE SCALE GENOMIC DNA]</scope>
    <source>
        <strain evidence="2 3">2789STDY5834865</strain>
    </source>
</reference>
<proteinExistence type="predicted"/>
<accession>A0A174S5A9</accession>
<sequence length="122" mass="14023">MSRELTRKEKTAIRSLVVTWCANYDREYGCLPLDSDCYMLGKCWTGSYCRYFRESVLPLDPALEVALMSEGPRPDFKICPVCGGPVPPYRRQAYCSAACAKKAHRRQQREYMRKKRGASVDN</sequence>
<dbReference type="InterPro" id="IPR025973">
    <property type="entry name" value="Cys_rich_VLP_dom"/>
</dbReference>
<evidence type="ECO:0000313" key="2">
    <source>
        <dbReference type="EMBL" id="CUP89589.1"/>
    </source>
</evidence>
<evidence type="ECO:0000313" key="3">
    <source>
        <dbReference type="Proteomes" id="UP000095512"/>
    </source>
</evidence>
<evidence type="ECO:0000259" key="1">
    <source>
        <dbReference type="Pfam" id="PF14194"/>
    </source>
</evidence>
<organism evidence="2 3">
    <name type="scientific">Enterocloster clostridioformis</name>
    <dbReference type="NCBI Taxonomy" id="1531"/>
    <lineage>
        <taxon>Bacteria</taxon>
        <taxon>Bacillati</taxon>
        <taxon>Bacillota</taxon>
        <taxon>Clostridia</taxon>
        <taxon>Lachnospirales</taxon>
        <taxon>Lachnospiraceae</taxon>
        <taxon>Enterocloster</taxon>
    </lineage>
</organism>
<dbReference type="AlphaFoldDB" id="A0A174S5A9"/>
<protein>
    <recommendedName>
        <fullName evidence="1">Cysteine-rich VLP domain-containing protein</fullName>
    </recommendedName>
</protein>
<feature type="domain" description="Cysteine-rich VLP" evidence="1">
    <location>
        <begin position="6"/>
        <end position="60"/>
    </location>
</feature>
<dbReference type="EMBL" id="CZAB01000059">
    <property type="protein sequence ID" value="CUP89589.1"/>
    <property type="molecule type" value="Genomic_DNA"/>
</dbReference>
<dbReference type="RefSeq" id="WP_057572722.1">
    <property type="nucleotide sequence ID" value="NZ_CZAB01000059.1"/>
</dbReference>
<dbReference type="Proteomes" id="UP000095512">
    <property type="component" value="Unassembled WGS sequence"/>
</dbReference>
<dbReference type="Pfam" id="PF14194">
    <property type="entry name" value="Cys_rich_VLP"/>
    <property type="match status" value="1"/>
</dbReference>